<accession>A0A417Z124</accession>
<dbReference type="GO" id="GO:0032259">
    <property type="term" value="P:methylation"/>
    <property type="evidence" value="ECO:0007669"/>
    <property type="project" value="UniProtKB-KW"/>
</dbReference>
<dbReference type="Proteomes" id="UP000285376">
    <property type="component" value="Unassembled WGS sequence"/>
</dbReference>
<evidence type="ECO:0000313" key="3">
    <source>
        <dbReference type="EMBL" id="RHW44211.1"/>
    </source>
</evidence>
<dbReference type="GO" id="GO:0008168">
    <property type="term" value="F:methyltransferase activity"/>
    <property type="evidence" value="ECO:0007669"/>
    <property type="project" value="UniProtKB-KW"/>
</dbReference>
<dbReference type="GO" id="GO:0005886">
    <property type="term" value="C:plasma membrane"/>
    <property type="evidence" value="ECO:0007669"/>
    <property type="project" value="TreeGrafter"/>
</dbReference>
<dbReference type="Pfam" id="PF13578">
    <property type="entry name" value="Methyltransf_24"/>
    <property type="match status" value="1"/>
</dbReference>
<keyword evidence="1 3" id="KW-0489">Methyltransferase</keyword>
<dbReference type="PANTHER" id="PTHR40048:SF1">
    <property type="entry name" value="RHAMNOSYL O-METHYLTRANSFERASE"/>
    <property type="match status" value="1"/>
</dbReference>
<protein>
    <submittedName>
        <fullName evidence="3">Class I SAM-dependent methyltransferase</fullName>
    </submittedName>
</protein>
<comment type="caution">
    <text evidence="3">The sequence shown here is derived from an EMBL/GenBank/DDBJ whole genome shotgun (WGS) entry which is preliminary data.</text>
</comment>
<dbReference type="EMBL" id="QWLM01000019">
    <property type="protein sequence ID" value="RHW44211.1"/>
    <property type="molecule type" value="Genomic_DNA"/>
</dbReference>
<keyword evidence="2 3" id="KW-0808">Transferase</keyword>
<dbReference type="AlphaFoldDB" id="A0A417Z124"/>
<evidence type="ECO:0000313" key="4">
    <source>
        <dbReference type="Proteomes" id="UP000285376"/>
    </source>
</evidence>
<dbReference type="Gene3D" id="3.40.50.150">
    <property type="entry name" value="Vaccinia Virus protein VP39"/>
    <property type="match status" value="1"/>
</dbReference>
<reference evidence="3 4" key="1">
    <citation type="submission" date="2018-08" db="EMBL/GenBank/DDBJ databases">
        <title>Whole genome sequence analysis of Dermacoccus abyssi bacteria isolated from Deep Mariana trench Micromonospora spp reveals genes involved in the environmental adaptation and production of secondary metabolites.</title>
        <authorList>
            <person name="Abdel-Mageed W.M."/>
            <person name="Lehri B."/>
            <person name="Nouioui I."/>
            <person name="Goodfellow I."/>
            <person name="Jaspars M."/>
            <person name="Karlyshev A."/>
        </authorList>
    </citation>
    <scope>NUCLEOTIDE SEQUENCE [LARGE SCALE GENOMIC DNA]</scope>
    <source>
        <strain evidence="3 4">MT1.1</strain>
    </source>
</reference>
<gene>
    <name evidence="3" type="ORF">D1832_13095</name>
</gene>
<sequence length="210" mass="23031">MTTNSPELPRNVLDAFDATTGFMPLDEGRALFEAACTARPGTWLEIGTYCGKSTVLLAQAAREVGGTQIVTVDHHHGSEENQPGWEWHDTSMVDAHSGLLDTLPSFRRTWDEQVRDVVTAVVATTEQVAAWWSTPVEFLFLDGNHVEEMAQHDYAAFAQHVTPGGLLAVHDVFPDPNDGGQAPWHVVERALAEGFEQVSVTGSLRVLRRA</sequence>
<evidence type="ECO:0000256" key="1">
    <source>
        <dbReference type="ARBA" id="ARBA00022603"/>
    </source>
</evidence>
<dbReference type="SUPFAM" id="SSF53335">
    <property type="entry name" value="S-adenosyl-L-methionine-dependent methyltransferases"/>
    <property type="match status" value="1"/>
</dbReference>
<dbReference type="PANTHER" id="PTHR40048">
    <property type="entry name" value="RHAMNOSYL O-METHYLTRANSFERASE"/>
    <property type="match status" value="1"/>
</dbReference>
<name>A0A417Z124_9MICO</name>
<evidence type="ECO:0000256" key="2">
    <source>
        <dbReference type="ARBA" id="ARBA00022679"/>
    </source>
</evidence>
<dbReference type="InterPro" id="IPR029063">
    <property type="entry name" value="SAM-dependent_MTases_sf"/>
</dbReference>
<organism evidence="3 4">
    <name type="scientific">Dermacoccus abyssi</name>
    <dbReference type="NCBI Taxonomy" id="322596"/>
    <lineage>
        <taxon>Bacteria</taxon>
        <taxon>Bacillati</taxon>
        <taxon>Actinomycetota</taxon>
        <taxon>Actinomycetes</taxon>
        <taxon>Micrococcales</taxon>
        <taxon>Dermacoccaceae</taxon>
        <taxon>Dermacoccus</taxon>
    </lineage>
</organism>
<dbReference type="GO" id="GO:0071770">
    <property type="term" value="P:DIM/DIP cell wall layer assembly"/>
    <property type="evidence" value="ECO:0007669"/>
    <property type="project" value="TreeGrafter"/>
</dbReference>
<proteinExistence type="predicted"/>
<dbReference type="RefSeq" id="WP_118914654.1">
    <property type="nucleotide sequence ID" value="NZ_CBCRVH010000019.1"/>
</dbReference>